<evidence type="ECO:0000256" key="2">
    <source>
        <dbReference type="ARBA" id="ARBA00007399"/>
    </source>
</evidence>
<evidence type="ECO:0000256" key="5">
    <source>
        <dbReference type="ARBA" id="ARBA00022764"/>
    </source>
</evidence>
<protein>
    <recommendedName>
        <fullName evidence="9">Chaperone protein HifB</fullName>
    </recommendedName>
</protein>
<evidence type="ECO:0000256" key="4">
    <source>
        <dbReference type="ARBA" id="ARBA00022729"/>
    </source>
</evidence>
<keyword evidence="3" id="KW-1029">Fimbrium biogenesis</keyword>
<dbReference type="RefSeq" id="WP_279572200.1">
    <property type="nucleotide sequence ID" value="NZ_LWID01000001.1"/>
</dbReference>
<keyword evidence="15" id="KW-1185">Reference proteome</keyword>
<comment type="function">
    <text evidence="8">Mediates assembly of pili by forming soluble multimeric complexes with pili subunits as an intermediate step in the assembly process. This protein is involved in type B pili (HifA) assembly.</text>
</comment>
<dbReference type="InterPro" id="IPR050643">
    <property type="entry name" value="Periplasmic_pilus_chap"/>
</dbReference>
<dbReference type="InterPro" id="IPR008962">
    <property type="entry name" value="PapD-like_sf"/>
</dbReference>
<dbReference type="Pfam" id="PF02753">
    <property type="entry name" value="PapD_C"/>
    <property type="match status" value="1"/>
</dbReference>
<organism evidence="14 15">
    <name type="scientific">Volucribacter amazonae</name>
    <dbReference type="NCBI Taxonomy" id="256731"/>
    <lineage>
        <taxon>Bacteria</taxon>
        <taxon>Pseudomonadati</taxon>
        <taxon>Pseudomonadota</taxon>
        <taxon>Gammaproteobacteria</taxon>
        <taxon>Pasteurellales</taxon>
        <taxon>Pasteurellaceae</taxon>
        <taxon>Volucribacter</taxon>
    </lineage>
</organism>
<evidence type="ECO:0000256" key="8">
    <source>
        <dbReference type="ARBA" id="ARBA00057511"/>
    </source>
</evidence>
<evidence type="ECO:0000256" key="6">
    <source>
        <dbReference type="ARBA" id="ARBA00023186"/>
    </source>
</evidence>
<dbReference type="InterPro" id="IPR016147">
    <property type="entry name" value="Pili_assmbl_chaperone_N"/>
</dbReference>
<keyword evidence="4 11" id="KW-0732">Signal</keyword>
<dbReference type="AlphaFoldDB" id="A0A9X4PBY7"/>
<dbReference type="PANTHER" id="PTHR30251">
    <property type="entry name" value="PILUS ASSEMBLY CHAPERONE"/>
    <property type="match status" value="1"/>
</dbReference>
<comment type="similarity">
    <text evidence="2 10">Belongs to the periplasmic pilus chaperone family.</text>
</comment>
<evidence type="ECO:0000313" key="14">
    <source>
        <dbReference type="EMBL" id="MDG6894736.1"/>
    </source>
</evidence>
<evidence type="ECO:0000259" key="12">
    <source>
        <dbReference type="Pfam" id="PF00345"/>
    </source>
</evidence>
<dbReference type="GO" id="GO:0030288">
    <property type="term" value="C:outer membrane-bounded periplasmic space"/>
    <property type="evidence" value="ECO:0007669"/>
    <property type="project" value="InterPro"/>
</dbReference>
<feature type="chain" id="PRO_5040991834" description="Chaperone protein HifB" evidence="11">
    <location>
        <begin position="20"/>
        <end position="238"/>
    </location>
</feature>
<dbReference type="InterPro" id="IPR036316">
    <property type="entry name" value="Pili_assmbl_chap_C_dom_sf"/>
</dbReference>
<feature type="domain" description="Pili assembly chaperone N-terminal" evidence="12">
    <location>
        <begin position="21"/>
        <end position="143"/>
    </location>
</feature>
<feature type="domain" description="Pili assembly chaperone C-terminal" evidence="13">
    <location>
        <begin position="170"/>
        <end position="230"/>
    </location>
</feature>
<evidence type="ECO:0000256" key="7">
    <source>
        <dbReference type="ARBA" id="ARBA00023319"/>
    </source>
</evidence>
<proteinExistence type="inferred from homology"/>
<dbReference type="PRINTS" id="PR00969">
    <property type="entry name" value="CHAPERONPILI"/>
</dbReference>
<dbReference type="Gene3D" id="2.60.40.10">
    <property type="entry name" value="Immunoglobulins"/>
    <property type="match status" value="2"/>
</dbReference>
<comment type="subcellular location">
    <subcellularLocation>
        <location evidence="1 10">Periplasm</location>
    </subcellularLocation>
</comment>
<gene>
    <name evidence="14" type="ORF">A6A20_03650</name>
</gene>
<dbReference type="GO" id="GO:0071555">
    <property type="term" value="P:cell wall organization"/>
    <property type="evidence" value="ECO:0007669"/>
    <property type="project" value="InterPro"/>
</dbReference>
<dbReference type="SUPFAM" id="SSF49354">
    <property type="entry name" value="PapD-like"/>
    <property type="match status" value="1"/>
</dbReference>
<dbReference type="PANTHER" id="PTHR30251:SF2">
    <property type="entry name" value="FIMBRIAL CHAPERONE YADV-RELATED"/>
    <property type="match status" value="1"/>
</dbReference>
<evidence type="ECO:0000256" key="11">
    <source>
        <dbReference type="SAM" id="SignalP"/>
    </source>
</evidence>
<dbReference type="EMBL" id="LWID01000001">
    <property type="protein sequence ID" value="MDG6894736.1"/>
    <property type="molecule type" value="Genomic_DNA"/>
</dbReference>
<dbReference type="InterPro" id="IPR013783">
    <property type="entry name" value="Ig-like_fold"/>
</dbReference>
<sequence length="238" mass="26587">MYKGVLLIFCAIWASLSQANIVVTGTRIIYPAEQKNITVQLTNVDKSPSLVQAWIDNGDPQAAPDQIKTPFVITPPITRVDGNKGQSLRITYTGEPLPQDRESVFYFNILDIPPKPSANSGVDNYLQIAIRSRLKLFYRPQNLPISVDEAYKQVQWHIERQGNKTFLVANNQTPYFITYSELAVEQNGGRKVSVKEADMLAPFSQQKFELAGNVSQGTVAWTVINDYGARPKGTSPLR</sequence>
<keyword evidence="7" id="KW-0393">Immunoglobulin domain</keyword>
<evidence type="ECO:0000313" key="15">
    <source>
        <dbReference type="Proteomes" id="UP001155500"/>
    </source>
</evidence>
<evidence type="ECO:0000256" key="9">
    <source>
        <dbReference type="ARBA" id="ARBA00071520"/>
    </source>
</evidence>
<feature type="signal peptide" evidence="11">
    <location>
        <begin position="1"/>
        <end position="19"/>
    </location>
</feature>
<evidence type="ECO:0000256" key="1">
    <source>
        <dbReference type="ARBA" id="ARBA00004418"/>
    </source>
</evidence>
<name>A0A9X4PBY7_9PAST</name>
<dbReference type="InterPro" id="IPR001829">
    <property type="entry name" value="Pili_assmbl_chaperone_bac"/>
</dbReference>
<accession>A0A9X4PBY7</accession>
<keyword evidence="6 10" id="KW-0143">Chaperone</keyword>
<dbReference type="SUPFAM" id="SSF49584">
    <property type="entry name" value="Periplasmic chaperone C-domain"/>
    <property type="match status" value="1"/>
</dbReference>
<dbReference type="PROSITE" id="PS00635">
    <property type="entry name" value="PILI_CHAPERONE"/>
    <property type="match status" value="1"/>
</dbReference>
<dbReference type="Pfam" id="PF00345">
    <property type="entry name" value="PapD_N"/>
    <property type="match status" value="1"/>
</dbReference>
<evidence type="ECO:0000256" key="3">
    <source>
        <dbReference type="ARBA" id="ARBA00022558"/>
    </source>
</evidence>
<keyword evidence="5" id="KW-0574">Periplasm</keyword>
<reference evidence="14" key="1">
    <citation type="submission" date="2016-03" db="EMBL/GenBank/DDBJ databases">
        <title>Co-evolution between Pasteurellaceae and their hosts.</title>
        <authorList>
            <person name="Hansen M.J."/>
            <person name="Bojesen A.M."/>
            <person name="Planet P."/>
        </authorList>
    </citation>
    <scope>NUCLEOTIDE SEQUENCE</scope>
    <source>
        <strain evidence="14">146/S8/89</strain>
    </source>
</reference>
<comment type="caution">
    <text evidence="14">The sequence shown here is derived from an EMBL/GenBank/DDBJ whole genome shotgun (WGS) entry which is preliminary data.</text>
</comment>
<dbReference type="InterPro" id="IPR018046">
    <property type="entry name" value="Pili_assmbl_chaperone_CS"/>
</dbReference>
<evidence type="ECO:0000256" key="10">
    <source>
        <dbReference type="RuleBase" id="RU003918"/>
    </source>
</evidence>
<dbReference type="Proteomes" id="UP001155500">
    <property type="component" value="Unassembled WGS sequence"/>
</dbReference>
<dbReference type="FunFam" id="2.60.40.10:FF:000458">
    <property type="entry name" value="Molecular chaperone FimC"/>
    <property type="match status" value="1"/>
</dbReference>
<evidence type="ECO:0000259" key="13">
    <source>
        <dbReference type="Pfam" id="PF02753"/>
    </source>
</evidence>
<dbReference type="InterPro" id="IPR016148">
    <property type="entry name" value="Pili_assmbl_chaperone_C"/>
</dbReference>